<evidence type="ECO:0000313" key="9">
    <source>
        <dbReference type="EMBL" id="AMW99905.1"/>
    </source>
</evidence>
<keyword evidence="7" id="KW-0472">Membrane</keyword>
<gene>
    <name evidence="9" type="ORF">ATY39_11015</name>
</gene>
<dbReference type="InterPro" id="IPR003593">
    <property type="entry name" value="AAA+_ATPase"/>
</dbReference>
<dbReference type="InterPro" id="IPR013563">
    <property type="entry name" value="Oligopep_ABC_C"/>
</dbReference>
<dbReference type="Gene3D" id="3.40.50.300">
    <property type="entry name" value="P-loop containing nucleotide triphosphate hydrolases"/>
    <property type="match status" value="1"/>
</dbReference>
<dbReference type="PROSITE" id="PS00211">
    <property type="entry name" value="ABC_TRANSPORTER_1"/>
    <property type="match status" value="1"/>
</dbReference>
<dbReference type="GO" id="GO:0005524">
    <property type="term" value="F:ATP binding"/>
    <property type="evidence" value="ECO:0007669"/>
    <property type="project" value="UniProtKB-KW"/>
</dbReference>
<evidence type="ECO:0000259" key="8">
    <source>
        <dbReference type="PROSITE" id="PS50893"/>
    </source>
</evidence>
<dbReference type="Pfam" id="PF08352">
    <property type="entry name" value="oligo_HPY"/>
    <property type="match status" value="1"/>
</dbReference>
<dbReference type="InterPro" id="IPR003439">
    <property type="entry name" value="ABC_transporter-like_ATP-bd"/>
</dbReference>
<evidence type="ECO:0000256" key="7">
    <source>
        <dbReference type="ARBA" id="ARBA00023136"/>
    </source>
</evidence>
<keyword evidence="6 9" id="KW-0067">ATP-binding</keyword>
<dbReference type="OrthoDB" id="9806285at2"/>
<keyword evidence="5" id="KW-0547">Nucleotide-binding</keyword>
<dbReference type="PANTHER" id="PTHR43297:SF2">
    <property type="entry name" value="DIPEPTIDE TRANSPORT ATP-BINDING PROTEIN DPPD"/>
    <property type="match status" value="1"/>
</dbReference>
<keyword evidence="3" id="KW-0813">Transport</keyword>
<comment type="subcellular location">
    <subcellularLocation>
        <location evidence="1">Cell membrane</location>
        <topology evidence="1">Peripheral membrane protein</topology>
    </subcellularLocation>
</comment>
<dbReference type="CDD" id="cd03257">
    <property type="entry name" value="ABC_NikE_OppD_transporters"/>
    <property type="match status" value="1"/>
</dbReference>
<protein>
    <submittedName>
        <fullName evidence="9">Peptide ABC transporter ATP-binding protein</fullName>
    </submittedName>
</protein>
<organism evidence="9 10">
    <name type="scientific">Rummeliibacillus stabekisii</name>
    <dbReference type="NCBI Taxonomy" id="241244"/>
    <lineage>
        <taxon>Bacteria</taxon>
        <taxon>Bacillati</taxon>
        <taxon>Bacillota</taxon>
        <taxon>Bacilli</taxon>
        <taxon>Bacillales</taxon>
        <taxon>Caryophanaceae</taxon>
        <taxon>Rummeliibacillus</taxon>
    </lineage>
</organism>
<dbReference type="SMART" id="SM00382">
    <property type="entry name" value="AAA"/>
    <property type="match status" value="1"/>
</dbReference>
<dbReference type="RefSeq" id="WP_066789711.1">
    <property type="nucleotide sequence ID" value="NZ_CP014806.1"/>
</dbReference>
<dbReference type="EMBL" id="CP014806">
    <property type="protein sequence ID" value="AMW99905.1"/>
    <property type="molecule type" value="Genomic_DNA"/>
</dbReference>
<evidence type="ECO:0000256" key="6">
    <source>
        <dbReference type="ARBA" id="ARBA00022840"/>
    </source>
</evidence>
<sequence length="339" mass="37985">MERKELLQVKGLETTFFTEDGAFPAVDNIDFSLREGEILGIVGESGCGKSVTSLSIMGLVPSPPGKVTNGEILLEGTDLAKFSDKEMRKIRGKEVAMIFQEPMTSLNPLFTIGNQLTEAILIHNKKWSKKKAEERAIEMMKLVGLPRSEELLKEYPHQLSGGMRQRVMIAMALVCDPKILIADEPTTALDVTIQAQILQLMRDLNKRLNTAVMLITHDLGVVAETCERVVVMYSGQIVEEGPVDLIFKDPQHPYTKGLIQSVPDMRFKKDRLYSIRGNVPKPGSIKQGCRFAARCEWAHERCLQENPPLYQTGEHHKTRCFLVSGKEAHIDDRAIVESK</sequence>
<dbReference type="Pfam" id="PF00005">
    <property type="entry name" value="ABC_tran"/>
    <property type="match status" value="1"/>
</dbReference>
<dbReference type="STRING" id="241244.ATY39_11015"/>
<dbReference type="KEGG" id="rst:ATY39_11015"/>
<evidence type="ECO:0000256" key="1">
    <source>
        <dbReference type="ARBA" id="ARBA00004202"/>
    </source>
</evidence>
<dbReference type="PROSITE" id="PS50893">
    <property type="entry name" value="ABC_TRANSPORTER_2"/>
    <property type="match status" value="1"/>
</dbReference>
<evidence type="ECO:0000256" key="4">
    <source>
        <dbReference type="ARBA" id="ARBA00022475"/>
    </source>
</evidence>
<dbReference type="NCBIfam" id="TIGR01727">
    <property type="entry name" value="oligo_HPY"/>
    <property type="match status" value="1"/>
</dbReference>
<name>A0A143HEK5_9BACL</name>
<feature type="domain" description="ABC transporter" evidence="8">
    <location>
        <begin position="7"/>
        <end position="259"/>
    </location>
</feature>
<dbReference type="AlphaFoldDB" id="A0A143HEK5"/>
<dbReference type="Proteomes" id="UP000076021">
    <property type="component" value="Chromosome"/>
</dbReference>
<dbReference type="GO" id="GO:0005886">
    <property type="term" value="C:plasma membrane"/>
    <property type="evidence" value="ECO:0007669"/>
    <property type="project" value="UniProtKB-SubCell"/>
</dbReference>
<evidence type="ECO:0000256" key="3">
    <source>
        <dbReference type="ARBA" id="ARBA00022448"/>
    </source>
</evidence>
<dbReference type="GO" id="GO:0016887">
    <property type="term" value="F:ATP hydrolysis activity"/>
    <property type="evidence" value="ECO:0007669"/>
    <property type="project" value="InterPro"/>
</dbReference>
<dbReference type="InterPro" id="IPR017871">
    <property type="entry name" value="ABC_transporter-like_CS"/>
</dbReference>
<comment type="similarity">
    <text evidence="2">Belongs to the ABC transporter superfamily.</text>
</comment>
<dbReference type="InterPro" id="IPR027417">
    <property type="entry name" value="P-loop_NTPase"/>
</dbReference>
<accession>A0A143HEK5</accession>
<dbReference type="GO" id="GO:0015833">
    <property type="term" value="P:peptide transport"/>
    <property type="evidence" value="ECO:0007669"/>
    <property type="project" value="InterPro"/>
</dbReference>
<dbReference type="InterPro" id="IPR050388">
    <property type="entry name" value="ABC_Ni/Peptide_Import"/>
</dbReference>
<keyword evidence="4" id="KW-1003">Cell membrane</keyword>
<evidence type="ECO:0000313" key="10">
    <source>
        <dbReference type="Proteomes" id="UP000076021"/>
    </source>
</evidence>
<proteinExistence type="inferred from homology"/>
<dbReference type="SUPFAM" id="SSF52540">
    <property type="entry name" value="P-loop containing nucleoside triphosphate hydrolases"/>
    <property type="match status" value="1"/>
</dbReference>
<dbReference type="PANTHER" id="PTHR43297">
    <property type="entry name" value="OLIGOPEPTIDE TRANSPORT ATP-BINDING PROTEIN APPD"/>
    <property type="match status" value="1"/>
</dbReference>
<keyword evidence="10" id="KW-1185">Reference proteome</keyword>
<evidence type="ECO:0000256" key="5">
    <source>
        <dbReference type="ARBA" id="ARBA00022741"/>
    </source>
</evidence>
<reference evidence="9 10" key="1">
    <citation type="journal article" date="2016" name="Genome Announc.">
        <title>Whole-Genome Sequence of Rummeliibacillus stabekisii Strain PP9 Isolated from Antarctic Soil.</title>
        <authorList>
            <person name="da Mota F.F."/>
            <person name="Vollu R.E."/>
            <person name="Jurelevicius D."/>
            <person name="Seldin L."/>
        </authorList>
    </citation>
    <scope>NUCLEOTIDE SEQUENCE [LARGE SCALE GENOMIC DNA]</scope>
    <source>
        <strain evidence="9 10">PP9</strain>
    </source>
</reference>
<dbReference type="FunFam" id="3.40.50.300:FF:000016">
    <property type="entry name" value="Oligopeptide ABC transporter ATP-binding component"/>
    <property type="match status" value="1"/>
</dbReference>
<evidence type="ECO:0000256" key="2">
    <source>
        <dbReference type="ARBA" id="ARBA00005417"/>
    </source>
</evidence>
<reference evidence="10" key="2">
    <citation type="submission" date="2016-03" db="EMBL/GenBank/DDBJ databases">
        <authorList>
            <person name="Ploux O."/>
        </authorList>
    </citation>
    <scope>NUCLEOTIDE SEQUENCE [LARGE SCALE GENOMIC DNA]</scope>
    <source>
        <strain evidence="10">PP9</strain>
    </source>
</reference>